<dbReference type="EC" id="4.1.1.23" evidence="6"/>
<keyword evidence="12 18" id="KW-0456">Lyase</keyword>
<protein>
    <recommendedName>
        <fullName evidence="7">Uridine 5'-monophosphate synthase</fullName>
        <ecNumber evidence="5">2.4.2.10</ecNumber>
        <ecNumber evidence="6">4.1.1.23</ecNumber>
    </recommendedName>
</protein>
<accession>A0A812AJ61</accession>
<dbReference type="GO" id="GO:0006207">
    <property type="term" value="P:'de novo' pyrimidine nucleobase biosynthetic process"/>
    <property type="evidence" value="ECO:0007669"/>
    <property type="project" value="InterPro"/>
</dbReference>
<evidence type="ECO:0000259" key="17">
    <source>
        <dbReference type="SMART" id="SM00934"/>
    </source>
</evidence>
<evidence type="ECO:0000256" key="6">
    <source>
        <dbReference type="ARBA" id="ARBA00012321"/>
    </source>
</evidence>
<dbReference type="HAMAP" id="MF_01208">
    <property type="entry name" value="PyrE"/>
    <property type="match status" value="1"/>
</dbReference>
<keyword evidence="16" id="KW-1133">Transmembrane helix</keyword>
<evidence type="ECO:0000256" key="16">
    <source>
        <dbReference type="SAM" id="Phobius"/>
    </source>
</evidence>
<dbReference type="SMART" id="SM00934">
    <property type="entry name" value="OMPdecase"/>
    <property type="match status" value="1"/>
</dbReference>
<dbReference type="SUPFAM" id="SSF53271">
    <property type="entry name" value="PRTase-like"/>
    <property type="match status" value="1"/>
</dbReference>
<evidence type="ECO:0000256" key="7">
    <source>
        <dbReference type="ARBA" id="ARBA00015047"/>
    </source>
</evidence>
<dbReference type="InterPro" id="IPR004467">
    <property type="entry name" value="Or_phspho_trans_dom"/>
</dbReference>
<feature type="active site" description="For OMPdecase activity" evidence="14">
    <location>
        <position position="570"/>
    </location>
</feature>
<dbReference type="Gene3D" id="3.20.20.70">
    <property type="entry name" value="Aldolase class I"/>
    <property type="match status" value="1"/>
</dbReference>
<dbReference type="GO" id="GO:0004588">
    <property type="term" value="F:orotate phosphoribosyltransferase activity"/>
    <property type="evidence" value="ECO:0007669"/>
    <property type="project" value="UniProtKB-EC"/>
</dbReference>
<feature type="active site" description="For OMPdecase activity" evidence="14">
    <location>
        <position position="568"/>
    </location>
</feature>
<evidence type="ECO:0000256" key="8">
    <source>
        <dbReference type="ARBA" id="ARBA00022676"/>
    </source>
</evidence>
<evidence type="ECO:0000256" key="14">
    <source>
        <dbReference type="PIRSR" id="PIRSR614732-1"/>
    </source>
</evidence>
<proteinExistence type="inferred from homology"/>
<keyword evidence="19" id="KW-1185">Reference proteome</keyword>
<dbReference type="InterPro" id="IPR014732">
    <property type="entry name" value="OMPdecase"/>
</dbReference>
<feature type="transmembrane region" description="Helical" evidence="16">
    <location>
        <begin position="106"/>
        <end position="124"/>
    </location>
</feature>
<dbReference type="CDD" id="cd06223">
    <property type="entry name" value="PRTases_typeI"/>
    <property type="match status" value="1"/>
</dbReference>
<dbReference type="OrthoDB" id="10263753at2759"/>
<dbReference type="Pfam" id="PF00156">
    <property type="entry name" value="Pribosyltran"/>
    <property type="match status" value="1"/>
</dbReference>
<comment type="caution">
    <text evidence="18">The sequence shown here is derived from an EMBL/GenBank/DDBJ whole genome shotgun (WGS) entry which is preliminary data.</text>
</comment>
<sequence>MCFLDFFSSNPCSLHGAQLASFIPSQQSSFFYDDDDDFFFLLSFFRQTFLSFFLSFLFISFFFFDNHSFYCYLYHRFFLFSFFFSFFLIILFFQISFLFISFFNNYSFLSFLTSIFSFIIYLSFFLSYKHLFTFLSLFLSFAFFSFYKHAFLLFLTTRKVTRQDTKYASVVQALPASVVEEVEDILLNTPDQLPYTCLKEAILKRTGRSDEDLIRDLFSNVSLGDRTPSQLLRLSMKYLLRSCPLLFLFSLTFLMESRHKNLAQKLFDVGCVKFGCFTLKSGIQAPIYFDLRVIVSFPQILSDVADLMFEMLPEDKRNFSRICGVPYTALPIATCISLKQNIPMLIKRKEAKDYGTKKMVEGIFNKGDKCLIIEDVVTSGSSILETVQSLQTIGVEVTDAVVLLNREQGGEANITKNGITLHSVFTMSQIMDVLRETNKISPSTVSSVMQFISENQVLPPVTKKNTVIDKDNLTNSSVVKALSFQKRAELCKHPVAKKLFTCMAEKKTNLILSVDLTSVSEIIEAIEKIGPFVCAVKTHVDIIKDFNNDFPVMLTKLSEKHNFVIFEDRKFSDIGSTVQNQYAGGLFRICDWAHLVTVHPVPGYGVIEGLKDIGLPNGRACVLVAEMSSSGNLAKGDYTTEAVKMGAEHDDFVIGYVCQNNLTFDPKFIHMTPGVQLVPGKDNLGQQYLTPRVAIYSL</sequence>
<comment type="similarity">
    <text evidence="4">In the C-terminal section; belongs to the OMP decarboxylase family.</text>
</comment>
<gene>
    <name evidence="18" type="ORF">SPHA_1261</name>
</gene>
<keyword evidence="13" id="KW-0511">Multifunctional enzyme</keyword>
<feature type="transmembrane region" description="Helical" evidence="16">
    <location>
        <begin position="76"/>
        <end position="100"/>
    </location>
</feature>
<dbReference type="Gene3D" id="3.40.50.2020">
    <property type="match status" value="1"/>
</dbReference>
<keyword evidence="16" id="KW-0812">Transmembrane</keyword>
<keyword evidence="11" id="KW-0665">Pyrimidine biosynthesis</keyword>
<evidence type="ECO:0000313" key="19">
    <source>
        <dbReference type="Proteomes" id="UP000597762"/>
    </source>
</evidence>
<feature type="transmembrane region" description="Helical" evidence="16">
    <location>
        <begin position="38"/>
        <end position="64"/>
    </location>
</feature>
<keyword evidence="8 18" id="KW-0328">Glycosyltransferase</keyword>
<evidence type="ECO:0000256" key="2">
    <source>
        <dbReference type="ARBA" id="ARBA00004889"/>
    </source>
</evidence>
<comment type="pathway">
    <text evidence="1">Pyrimidine metabolism; UMP biosynthesis via de novo pathway; UMP from orotate: step 2/2.</text>
</comment>
<keyword evidence="9 18" id="KW-0808">Transferase</keyword>
<dbReference type="EMBL" id="CAHIKZ030000035">
    <property type="protein sequence ID" value="CAE1143372.1"/>
    <property type="molecule type" value="Genomic_DNA"/>
</dbReference>
<keyword evidence="16" id="KW-0472">Membrane</keyword>
<comment type="similarity">
    <text evidence="3">In the N-terminal section; belongs to the purine/pyrimidine phosphoribosyltransferase family.</text>
</comment>
<dbReference type="NCBIfam" id="TIGR01740">
    <property type="entry name" value="pyrF"/>
    <property type="match status" value="1"/>
</dbReference>
<dbReference type="InterPro" id="IPR013785">
    <property type="entry name" value="Aldolase_TIM"/>
</dbReference>
<feature type="domain" description="Orotidine 5'-phosphate decarboxylase" evidence="17">
    <location>
        <begin position="509"/>
        <end position="698"/>
    </location>
</feature>
<dbReference type="PROSITE" id="PS00156">
    <property type="entry name" value="OMPDECASE"/>
    <property type="match status" value="1"/>
</dbReference>
<evidence type="ECO:0000313" key="18">
    <source>
        <dbReference type="EMBL" id="CAE1143372.1"/>
    </source>
</evidence>
<dbReference type="InterPro" id="IPR055469">
    <property type="entry name" value="DUF7041"/>
</dbReference>
<evidence type="ECO:0000256" key="9">
    <source>
        <dbReference type="ARBA" id="ARBA00022679"/>
    </source>
</evidence>
<name>A0A812AJ61_ACAPH</name>
<dbReference type="AlphaFoldDB" id="A0A812AJ61"/>
<evidence type="ECO:0000256" key="1">
    <source>
        <dbReference type="ARBA" id="ARBA00004861"/>
    </source>
</evidence>
<dbReference type="UniPathway" id="UPA00070">
    <property type="reaction ID" value="UER00119"/>
</dbReference>
<evidence type="ECO:0000256" key="10">
    <source>
        <dbReference type="ARBA" id="ARBA00022793"/>
    </source>
</evidence>
<dbReference type="NCBIfam" id="NF010382">
    <property type="entry name" value="PRK13809.1"/>
    <property type="match status" value="1"/>
</dbReference>
<comment type="pathway">
    <text evidence="2">Pyrimidine metabolism; UMP biosynthesis via de novo pathway; UMP from orotate: step 1/2.</text>
</comment>
<dbReference type="PANTHER" id="PTHR19278">
    <property type="entry name" value="OROTATE PHOSPHORIBOSYLTRANSFERASE"/>
    <property type="match status" value="1"/>
</dbReference>
<dbReference type="NCBIfam" id="TIGR00336">
    <property type="entry name" value="pyrE"/>
    <property type="match status" value="1"/>
</dbReference>
<dbReference type="Pfam" id="PF00215">
    <property type="entry name" value="OMPdecase"/>
    <property type="match status" value="1"/>
</dbReference>
<feature type="transmembrane region" description="Helical" evidence="16">
    <location>
        <begin position="131"/>
        <end position="155"/>
    </location>
</feature>
<feature type="binding site" evidence="15">
    <location>
        <position position="537"/>
    </location>
    <ligand>
        <name>substrate</name>
    </ligand>
</feature>
<evidence type="ECO:0000256" key="4">
    <source>
        <dbReference type="ARBA" id="ARBA00009769"/>
    </source>
</evidence>
<organism evidence="18 19">
    <name type="scientific">Acanthosepion pharaonis</name>
    <name type="common">Pharaoh cuttlefish</name>
    <name type="synonym">Sepia pharaonis</name>
    <dbReference type="NCBI Taxonomy" id="158019"/>
    <lineage>
        <taxon>Eukaryota</taxon>
        <taxon>Metazoa</taxon>
        <taxon>Spiralia</taxon>
        <taxon>Lophotrochozoa</taxon>
        <taxon>Mollusca</taxon>
        <taxon>Cephalopoda</taxon>
        <taxon>Coleoidea</taxon>
        <taxon>Decapodiformes</taxon>
        <taxon>Sepiida</taxon>
        <taxon>Sepiina</taxon>
        <taxon>Sepiidae</taxon>
        <taxon>Acanthosepion</taxon>
    </lineage>
</organism>
<dbReference type="InterPro" id="IPR029057">
    <property type="entry name" value="PRTase-like"/>
</dbReference>
<evidence type="ECO:0000256" key="11">
    <source>
        <dbReference type="ARBA" id="ARBA00022975"/>
    </source>
</evidence>
<evidence type="ECO:0000256" key="15">
    <source>
        <dbReference type="PIRSR" id="PIRSR614732-2"/>
    </source>
</evidence>
<dbReference type="FunFam" id="3.40.50.2020:FF:000025">
    <property type="entry name" value="Uridine monophosphate synthetase"/>
    <property type="match status" value="1"/>
</dbReference>
<feature type="binding site" evidence="15">
    <location>
        <position position="628"/>
    </location>
    <ligand>
        <name>substrate</name>
    </ligand>
</feature>
<feature type="binding site" evidence="15">
    <location>
        <position position="515"/>
    </location>
    <ligand>
        <name>substrate</name>
    </ligand>
</feature>
<evidence type="ECO:0000256" key="13">
    <source>
        <dbReference type="ARBA" id="ARBA00023268"/>
    </source>
</evidence>
<dbReference type="FunFam" id="3.20.20.70:FF:000114">
    <property type="entry name" value="Decarboxylase,orotidine phosphate"/>
    <property type="match status" value="1"/>
</dbReference>
<reference evidence="18" key="1">
    <citation type="submission" date="2021-01" db="EMBL/GenBank/DDBJ databases">
        <authorList>
            <person name="Li R."/>
            <person name="Bekaert M."/>
        </authorList>
    </citation>
    <scope>NUCLEOTIDE SEQUENCE</scope>
    <source>
        <strain evidence="18">Farmed</strain>
    </source>
</reference>
<dbReference type="Proteomes" id="UP000597762">
    <property type="component" value="Unassembled WGS sequence"/>
</dbReference>
<dbReference type="InterPro" id="IPR018089">
    <property type="entry name" value="OMPdecase_AS"/>
</dbReference>
<feature type="active site" description="For OMPdecase activity" evidence="14">
    <location>
        <position position="573"/>
    </location>
</feature>
<dbReference type="InterPro" id="IPR001754">
    <property type="entry name" value="OMPdeCOase_dom"/>
</dbReference>
<dbReference type="GO" id="GO:0044205">
    <property type="term" value="P:'de novo' UMP biosynthetic process"/>
    <property type="evidence" value="ECO:0007669"/>
    <property type="project" value="UniProtKB-UniPathway"/>
</dbReference>
<dbReference type="InterPro" id="IPR023031">
    <property type="entry name" value="OPRT"/>
</dbReference>
<dbReference type="Pfam" id="PF23055">
    <property type="entry name" value="DUF7041"/>
    <property type="match status" value="1"/>
</dbReference>
<dbReference type="EC" id="2.4.2.10" evidence="5"/>
<dbReference type="GO" id="GO:0004590">
    <property type="term" value="F:orotidine-5'-phosphate decarboxylase activity"/>
    <property type="evidence" value="ECO:0007669"/>
    <property type="project" value="UniProtKB-EC"/>
</dbReference>
<evidence type="ECO:0000256" key="5">
    <source>
        <dbReference type="ARBA" id="ARBA00011971"/>
    </source>
</evidence>
<feature type="binding site" evidence="15">
    <location>
        <position position="686"/>
    </location>
    <ligand>
        <name>substrate</name>
    </ligand>
</feature>
<dbReference type="SUPFAM" id="SSF51366">
    <property type="entry name" value="Ribulose-phoshate binding barrel"/>
    <property type="match status" value="1"/>
</dbReference>
<dbReference type="InterPro" id="IPR011060">
    <property type="entry name" value="RibuloseP-bd_barrel"/>
</dbReference>
<dbReference type="PANTHER" id="PTHR19278:SF9">
    <property type="entry name" value="URIDINE 5'-MONOPHOSPHATE SYNTHASE"/>
    <property type="match status" value="1"/>
</dbReference>
<dbReference type="CDD" id="cd04725">
    <property type="entry name" value="OMP_decarboxylase_like"/>
    <property type="match status" value="1"/>
</dbReference>
<keyword evidence="10" id="KW-0210">Decarboxylase</keyword>
<dbReference type="InterPro" id="IPR000836">
    <property type="entry name" value="PRTase_dom"/>
</dbReference>
<evidence type="ECO:0000256" key="3">
    <source>
        <dbReference type="ARBA" id="ARBA00006221"/>
    </source>
</evidence>
<evidence type="ECO:0000256" key="12">
    <source>
        <dbReference type="ARBA" id="ARBA00023239"/>
    </source>
</evidence>